<dbReference type="OrthoDB" id="329699at2759"/>
<sequence>MLHALHFLQRRRVRFRFPPPPLELLSAHLQRRRVRFRFPPPPLELLSAHRRRVRFRFPPPPLELLSAHHPVSRAVHSFETPYFKGSMIACAAGVGDMKDCGLGAPNATMRVLIQGQFLHPWRLGEVLSGQVFSRPLQHLPPRWIVSLGIKVVKTLTDLIEEDICSETEPYFLSPLVCLADKISVVE</sequence>
<dbReference type="EMBL" id="HG687415">
    <property type="protein sequence ID" value="CDJ34926.1"/>
    <property type="molecule type" value="Genomic_DNA"/>
</dbReference>
<accession>U6KDS8</accession>
<dbReference type="PANTHER" id="PTHR34826:SF2">
    <property type="entry name" value="UPF0590 PROTEIN C409.17C"/>
    <property type="match status" value="1"/>
</dbReference>
<organism evidence="2 3">
    <name type="scientific">Eimeria mitis</name>
    <dbReference type="NCBI Taxonomy" id="44415"/>
    <lineage>
        <taxon>Eukaryota</taxon>
        <taxon>Sar</taxon>
        <taxon>Alveolata</taxon>
        <taxon>Apicomplexa</taxon>
        <taxon>Conoidasida</taxon>
        <taxon>Coccidia</taxon>
        <taxon>Eucoccidiorida</taxon>
        <taxon>Eimeriorina</taxon>
        <taxon>Eimeriidae</taxon>
        <taxon>Eimeria</taxon>
    </lineage>
</organism>
<feature type="domain" description="Domain of unknown function at the cortex 1" evidence="1">
    <location>
        <begin position="66"/>
        <end position="184"/>
    </location>
</feature>
<gene>
    <name evidence="2" type="ORF">EMH_0093870</name>
</gene>
<dbReference type="GeneID" id="25383530"/>
<proteinExistence type="predicted"/>
<evidence type="ECO:0000259" key="1">
    <source>
        <dbReference type="Pfam" id="PF08588"/>
    </source>
</evidence>
<dbReference type="RefSeq" id="XP_013357488.1">
    <property type="nucleotide sequence ID" value="XM_013502034.1"/>
</dbReference>
<reference evidence="2" key="2">
    <citation type="submission" date="2013-10" db="EMBL/GenBank/DDBJ databases">
        <authorList>
            <person name="Aslett M."/>
        </authorList>
    </citation>
    <scope>NUCLEOTIDE SEQUENCE [LARGE SCALE GENOMIC DNA]</scope>
    <source>
        <strain evidence="2">Houghton</strain>
    </source>
</reference>
<name>U6KDS8_9EIME</name>
<dbReference type="InterPro" id="IPR013897">
    <property type="entry name" value="Duc1"/>
</dbReference>
<reference evidence="2" key="1">
    <citation type="submission" date="2013-10" db="EMBL/GenBank/DDBJ databases">
        <title>Genomic analysis of the causative agents of coccidiosis in chickens.</title>
        <authorList>
            <person name="Reid A.J."/>
            <person name="Blake D."/>
            <person name="Billington K."/>
            <person name="Browne H."/>
            <person name="Dunn M."/>
            <person name="Hung S."/>
            <person name="Kawahara F."/>
            <person name="Miranda-Saavedra D."/>
            <person name="Mourier T."/>
            <person name="Nagra H."/>
            <person name="Otto T.D."/>
            <person name="Rawlings N."/>
            <person name="Sanchez A."/>
            <person name="Sanders M."/>
            <person name="Subramaniam C."/>
            <person name="Tay Y."/>
            <person name="Dear P."/>
            <person name="Doerig C."/>
            <person name="Gruber A."/>
            <person name="Parkinson J."/>
            <person name="Shirley M."/>
            <person name="Wan K.L."/>
            <person name="Berriman M."/>
            <person name="Tomley F."/>
            <person name="Pain A."/>
        </authorList>
    </citation>
    <scope>NUCLEOTIDE SEQUENCE [LARGE SCALE GENOMIC DNA]</scope>
    <source>
        <strain evidence="2">Houghton</strain>
    </source>
</reference>
<dbReference type="Proteomes" id="UP000030744">
    <property type="component" value="Unassembled WGS sequence"/>
</dbReference>
<protein>
    <recommendedName>
        <fullName evidence="1">Domain of unknown function at the cortex 1 domain-containing protein</fullName>
    </recommendedName>
</protein>
<evidence type="ECO:0000313" key="2">
    <source>
        <dbReference type="EMBL" id="CDJ34926.1"/>
    </source>
</evidence>
<dbReference type="PANTHER" id="PTHR34826">
    <property type="entry name" value="UPF0590 PROTEIN C409.17C"/>
    <property type="match status" value="1"/>
</dbReference>
<evidence type="ECO:0000313" key="3">
    <source>
        <dbReference type="Proteomes" id="UP000030744"/>
    </source>
</evidence>
<keyword evidence="3" id="KW-1185">Reference proteome</keyword>
<dbReference type="AlphaFoldDB" id="U6KDS8"/>
<dbReference type="Pfam" id="PF08588">
    <property type="entry name" value="Duc1"/>
    <property type="match status" value="1"/>
</dbReference>
<dbReference type="VEuPathDB" id="ToxoDB:EMH_0093870"/>